<dbReference type="InParanoid" id="A0A2G5E7I3"/>
<name>A0A2G5E7I3_AQUCA</name>
<sequence>MVQNQNSAAIVVDLLLRTKGETLWIFAHLDRVLIFKSIPGATRFPSLMMKFFKRKDKPTLLRFSPDYTYGDLLGTLKQYNFDFEDNMLYFNRSELLLVLGKYISLDRAIQAFWGISVNGGIEIHDWEWLNFDIEEIDLKKIGVAAVNGYFLGQMFRCIAEELINDS</sequence>
<evidence type="ECO:0000313" key="1">
    <source>
        <dbReference type="EMBL" id="PIA51705.1"/>
    </source>
</evidence>
<reference evidence="1 2" key="1">
    <citation type="submission" date="2017-09" db="EMBL/GenBank/DDBJ databases">
        <title>WGS assembly of Aquilegia coerulea Goldsmith.</title>
        <authorList>
            <person name="Hodges S."/>
            <person name="Kramer E."/>
            <person name="Nordborg M."/>
            <person name="Tomkins J."/>
            <person name="Borevitz J."/>
            <person name="Derieg N."/>
            <person name="Yan J."/>
            <person name="Mihaltcheva S."/>
            <person name="Hayes R.D."/>
            <person name="Rokhsar D."/>
        </authorList>
    </citation>
    <scope>NUCLEOTIDE SEQUENCE [LARGE SCALE GENOMIC DNA]</scope>
    <source>
        <strain evidence="2">cv. Goldsmith</strain>
    </source>
</reference>
<gene>
    <name evidence="1" type="ORF">AQUCO_01100523v1</name>
</gene>
<proteinExistence type="predicted"/>
<dbReference type="AlphaFoldDB" id="A0A2G5E7I3"/>
<evidence type="ECO:0000313" key="2">
    <source>
        <dbReference type="Proteomes" id="UP000230069"/>
    </source>
</evidence>
<accession>A0A2G5E7I3</accession>
<dbReference type="EMBL" id="KZ305028">
    <property type="protein sequence ID" value="PIA51705.1"/>
    <property type="molecule type" value="Genomic_DNA"/>
</dbReference>
<protein>
    <submittedName>
        <fullName evidence="1">Uncharacterized protein</fullName>
    </submittedName>
</protein>
<keyword evidence="2" id="KW-1185">Reference proteome</keyword>
<dbReference type="Proteomes" id="UP000230069">
    <property type="component" value="Unassembled WGS sequence"/>
</dbReference>
<organism evidence="1 2">
    <name type="scientific">Aquilegia coerulea</name>
    <name type="common">Rocky mountain columbine</name>
    <dbReference type="NCBI Taxonomy" id="218851"/>
    <lineage>
        <taxon>Eukaryota</taxon>
        <taxon>Viridiplantae</taxon>
        <taxon>Streptophyta</taxon>
        <taxon>Embryophyta</taxon>
        <taxon>Tracheophyta</taxon>
        <taxon>Spermatophyta</taxon>
        <taxon>Magnoliopsida</taxon>
        <taxon>Ranunculales</taxon>
        <taxon>Ranunculaceae</taxon>
        <taxon>Thalictroideae</taxon>
        <taxon>Aquilegia</taxon>
    </lineage>
</organism>